<evidence type="ECO:0000256" key="1">
    <source>
        <dbReference type="ARBA" id="ARBA00022723"/>
    </source>
</evidence>
<dbReference type="PRINTS" id="PR00405">
    <property type="entry name" value="REVINTRACTNG"/>
</dbReference>
<keyword evidence="2" id="KW-0677">Repeat</keyword>
<keyword evidence="1" id="KW-0479">Metal-binding</keyword>
<accession>A0A6A4WWX7</accession>
<evidence type="ECO:0000256" key="6">
    <source>
        <dbReference type="SAM" id="MobiDB-lite"/>
    </source>
</evidence>
<dbReference type="InterPro" id="IPR038508">
    <property type="entry name" value="ArfGAP_dom_sf"/>
</dbReference>
<gene>
    <name evidence="8" type="primary">AGFG1_0</name>
    <name evidence="8" type="ORF">FJT64_021914</name>
</gene>
<dbReference type="SUPFAM" id="SSF57863">
    <property type="entry name" value="ArfGap/RecO-like zinc finger"/>
    <property type="match status" value="1"/>
</dbReference>
<dbReference type="EMBL" id="VIIS01000649">
    <property type="protein sequence ID" value="KAF0306611.1"/>
    <property type="molecule type" value="Genomic_DNA"/>
</dbReference>
<evidence type="ECO:0000313" key="8">
    <source>
        <dbReference type="EMBL" id="KAF0306611.1"/>
    </source>
</evidence>
<evidence type="ECO:0000256" key="2">
    <source>
        <dbReference type="ARBA" id="ARBA00022737"/>
    </source>
</evidence>
<dbReference type="CDD" id="cd08838">
    <property type="entry name" value="ArfGap_AGFG"/>
    <property type="match status" value="1"/>
</dbReference>
<evidence type="ECO:0000256" key="5">
    <source>
        <dbReference type="PROSITE-ProRule" id="PRU00288"/>
    </source>
</evidence>
<feature type="compositionally biased region" description="Polar residues" evidence="6">
    <location>
        <begin position="347"/>
        <end position="360"/>
    </location>
</feature>
<dbReference type="InterPro" id="IPR037278">
    <property type="entry name" value="ARFGAP/RecO"/>
</dbReference>
<evidence type="ECO:0000313" key="9">
    <source>
        <dbReference type="Proteomes" id="UP000440578"/>
    </source>
</evidence>
<name>A0A6A4WWX7_AMPAM</name>
<keyword evidence="3 5" id="KW-0863">Zinc-finger</keyword>
<comment type="caution">
    <text evidence="8">The sequence shown here is derived from an EMBL/GenBank/DDBJ whole genome shotgun (WGS) entry which is preliminary data.</text>
</comment>
<dbReference type="InterPro" id="IPR052248">
    <property type="entry name" value="Arf-GAP_FG-repeat_protein"/>
</dbReference>
<keyword evidence="4" id="KW-0862">Zinc</keyword>
<feature type="region of interest" description="Disordered" evidence="6">
    <location>
        <begin position="321"/>
        <end position="374"/>
    </location>
</feature>
<dbReference type="GO" id="GO:0005737">
    <property type="term" value="C:cytoplasm"/>
    <property type="evidence" value="ECO:0007669"/>
    <property type="project" value="TreeGrafter"/>
</dbReference>
<feature type="region of interest" description="Disordered" evidence="6">
    <location>
        <begin position="173"/>
        <end position="194"/>
    </location>
</feature>
<dbReference type="FunFam" id="1.10.220.150:FF:000005">
    <property type="entry name" value="Arf-GAP domain and FG repeat-containing protein 1"/>
    <property type="match status" value="1"/>
</dbReference>
<feature type="compositionally biased region" description="Pro residues" evidence="6">
    <location>
        <begin position="147"/>
        <end position="159"/>
    </location>
</feature>
<evidence type="ECO:0000259" key="7">
    <source>
        <dbReference type="PROSITE" id="PS50115"/>
    </source>
</evidence>
<sequence>MSSRRKQEEKNLQLLREQAALAPNKQCLDCGQRGPTYVNMTIGSFVCTSCSGRLRGLTPPHRVKSISMASFSAEEIEFIKQRGNEWCKAVWLGSFDSSRHPAIDMKDDSQIKDFMELKYEKKRYYVEPSVAFKDKPSGGGGGGSSQPSPPAAVEPPPAIKPLSKLAGAHVKPIVLGQNSTSSGTATTTSRPAERKNIDLLADLSPAASAAQGDPFSPTGRAAASAATAQTANFANFANFDALNAAAPQPGARPATSTAPGSFANFGSPAAALSAVPLATSTAAPAAAPTSSSAADRYAALKELDEVLKSEVEPKIDWTAGAARGHEPAGGGGWAAFGSPHQPAPASNGASPYGQSPQQHSFPAGQFTHHAANGFSPDMGGLSGYGGVPTSSAGFLPTAGGWPVPGQPASGWAAPPHNPFMSNGGLAGSPANPHNPFL</sequence>
<dbReference type="GO" id="GO:0008270">
    <property type="term" value="F:zinc ion binding"/>
    <property type="evidence" value="ECO:0007669"/>
    <property type="project" value="UniProtKB-KW"/>
</dbReference>
<feature type="region of interest" description="Disordered" evidence="6">
    <location>
        <begin position="132"/>
        <end position="159"/>
    </location>
</feature>
<dbReference type="Pfam" id="PF01412">
    <property type="entry name" value="ArfGap"/>
    <property type="match status" value="1"/>
</dbReference>
<feature type="domain" description="Arf-GAP" evidence="7">
    <location>
        <begin position="9"/>
        <end position="127"/>
    </location>
</feature>
<dbReference type="PROSITE" id="PS50115">
    <property type="entry name" value="ARFGAP"/>
    <property type="match status" value="1"/>
</dbReference>
<organism evidence="8 9">
    <name type="scientific">Amphibalanus amphitrite</name>
    <name type="common">Striped barnacle</name>
    <name type="synonym">Balanus amphitrite</name>
    <dbReference type="NCBI Taxonomy" id="1232801"/>
    <lineage>
        <taxon>Eukaryota</taxon>
        <taxon>Metazoa</taxon>
        <taxon>Ecdysozoa</taxon>
        <taxon>Arthropoda</taxon>
        <taxon>Crustacea</taxon>
        <taxon>Multicrustacea</taxon>
        <taxon>Cirripedia</taxon>
        <taxon>Thoracica</taxon>
        <taxon>Thoracicalcarea</taxon>
        <taxon>Balanomorpha</taxon>
        <taxon>Balanoidea</taxon>
        <taxon>Balanidae</taxon>
        <taxon>Amphibalaninae</taxon>
        <taxon>Amphibalanus</taxon>
    </lineage>
</organism>
<reference evidence="8 9" key="1">
    <citation type="submission" date="2019-07" db="EMBL/GenBank/DDBJ databases">
        <title>Draft genome assembly of a fouling barnacle, Amphibalanus amphitrite (Darwin, 1854): The first reference genome for Thecostraca.</title>
        <authorList>
            <person name="Kim W."/>
        </authorList>
    </citation>
    <scope>NUCLEOTIDE SEQUENCE [LARGE SCALE GENOMIC DNA]</scope>
    <source>
        <strain evidence="8">SNU_AA5</strain>
        <tissue evidence="8">Soma without cirri and trophi</tissue>
    </source>
</reference>
<proteinExistence type="predicted"/>
<dbReference type="InterPro" id="IPR001164">
    <property type="entry name" value="ArfGAP_dom"/>
</dbReference>
<evidence type="ECO:0000256" key="3">
    <source>
        <dbReference type="ARBA" id="ARBA00022771"/>
    </source>
</evidence>
<evidence type="ECO:0000256" key="4">
    <source>
        <dbReference type="ARBA" id="ARBA00022833"/>
    </source>
</evidence>
<protein>
    <submittedName>
        <fullName evidence="8">Arf-GAP domain and FG repeat-containing protein 1</fullName>
    </submittedName>
</protein>
<dbReference type="Proteomes" id="UP000440578">
    <property type="component" value="Unassembled WGS sequence"/>
</dbReference>
<dbReference type="OrthoDB" id="6036at2759"/>
<dbReference type="GO" id="GO:0005096">
    <property type="term" value="F:GTPase activator activity"/>
    <property type="evidence" value="ECO:0007669"/>
    <property type="project" value="InterPro"/>
</dbReference>
<keyword evidence="9" id="KW-1185">Reference proteome</keyword>
<dbReference type="GO" id="GO:0016020">
    <property type="term" value="C:membrane"/>
    <property type="evidence" value="ECO:0007669"/>
    <property type="project" value="TreeGrafter"/>
</dbReference>
<dbReference type="Gene3D" id="1.10.220.150">
    <property type="entry name" value="Arf GTPase activating protein"/>
    <property type="match status" value="1"/>
</dbReference>
<dbReference type="AlphaFoldDB" id="A0A6A4WWX7"/>
<dbReference type="PANTHER" id="PTHR46134">
    <property type="entry name" value="DRONGO, ISOFORM F"/>
    <property type="match status" value="1"/>
</dbReference>
<dbReference type="PANTHER" id="PTHR46134:SF3">
    <property type="entry name" value="ARFGAP WITH FG REPEATS 1"/>
    <property type="match status" value="1"/>
</dbReference>
<feature type="compositionally biased region" description="Low complexity" evidence="6">
    <location>
        <begin position="179"/>
        <end position="189"/>
    </location>
</feature>
<dbReference type="SMART" id="SM00105">
    <property type="entry name" value="ArfGap"/>
    <property type="match status" value="1"/>
</dbReference>